<accession>A0AAV4YE77</accession>
<keyword evidence="3" id="KW-1185">Reference proteome</keyword>
<evidence type="ECO:0000313" key="2">
    <source>
        <dbReference type="EMBL" id="GIZ05303.1"/>
    </source>
</evidence>
<name>A0AAV4YE77_CAEEX</name>
<dbReference type="Proteomes" id="UP001054945">
    <property type="component" value="Unassembled WGS sequence"/>
</dbReference>
<comment type="caution">
    <text evidence="2">The sequence shown here is derived from an EMBL/GenBank/DDBJ whole genome shotgun (WGS) entry which is preliminary data.</text>
</comment>
<dbReference type="AlphaFoldDB" id="A0AAV4YE77"/>
<organism evidence="2 3">
    <name type="scientific">Caerostris extrusa</name>
    <name type="common">Bark spider</name>
    <name type="synonym">Caerostris bankana</name>
    <dbReference type="NCBI Taxonomy" id="172846"/>
    <lineage>
        <taxon>Eukaryota</taxon>
        <taxon>Metazoa</taxon>
        <taxon>Ecdysozoa</taxon>
        <taxon>Arthropoda</taxon>
        <taxon>Chelicerata</taxon>
        <taxon>Arachnida</taxon>
        <taxon>Araneae</taxon>
        <taxon>Araneomorphae</taxon>
        <taxon>Entelegynae</taxon>
        <taxon>Araneoidea</taxon>
        <taxon>Araneidae</taxon>
        <taxon>Caerostris</taxon>
    </lineage>
</organism>
<feature type="region of interest" description="Disordered" evidence="1">
    <location>
        <begin position="40"/>
        <end position="93"/>
    </location>
</feature>
<evidence type="ECO:0000256" key="1">
    <source>
        <dbReference type="SAM" id="MobiDB-lite"/>
    </source>
</evidence>
<protein>
    <submittedName>
        <fullName evidence="2">Uncharacterized protein</fullName>
    </submittedName>
</protein>
<reference evidence="2 3" key="1">
    <citation type="submission" date="2021-06" db="EMBL/GenBank/DDBJ databases">
        <title>Caerostris extrusa draft genome.</title>
        <authorList>
            <person name="Kono N."/>
            <person name="Arakawa K."/>
        </authorList>
    </citation>
    <scope>NUCLEOTIDE SEQUENCE [LARGE SCALE GENOMIC DNA]</scope>
</reference>
<sequence length="93" mass="10035">MAISVFFHIHYLMAIEKPSILPRILTIVEGLSVLDQIRQKEERMAEGEDVPGLGTGPSSDSEGGGGSQNQEPPPGSRNRQPAPLQGDQEGEVR</sequence>
<proteinExistence type="predicted"/>
<evidence type="ECO:0000313" key="3">
    <source>
        <dbReference type="Proteomes" id="UP001054945"/>
    </source>
</evidence>
<dbReference type="EMBL" id="BPLR01019274">
    <property type="protein sequence ID" value="GIZ05303.1"/>
    <property type="molecule type" value="Genomic_DNA"/>
</dbReference>
<gene>
    <name evidence="2" type="ORF">CEXT_255551</name>
</gene>